<dbReference type="EMBL" id="CAACVR010000035">
    <property type="protein sequence ID" value="VEU23186.1"/>
    <property type="molecule type" value="Genomic_DNA"/>
</dbReference>
<name>A0A448YQM6_BRENA</name>
<keyword evidence="2" id="KW-1185">Reference proteome</keyword>
<dbReference type="InParanoid" id="A0A448YQM6"/>
<organism evidence="1 2">
    <name type="scientific">Brettanomyces naardenensis</name>
    <name type="common">Yeast</name>
    <dbReference type="NCBI Taxonomy" id="13370"/>
    <lineage>
        <taxon>Eukaryota</taxon>
        <taxon>Fungi</taxon>
        <taxon>Dikarya</taxon>
        <taxon>Ascomycota</taxon>
        <taxon>Saccharomycotina</taxon>
        <taxon>Pichiomycetes</taxon>
        <taxon>Pichiales</taxon>
        <taxon>Pichiaceae</taxon>
        <taxon>Brettanomyces</taxon>
    </lineage>
</organism>
<dbReference type="AlphaFoldDB" id="A0A448YQM6"/>
<sequence length="82" mass="9079">MKDSDKAIDYDILEDSLEDYGSVFDPDGAILSESNSAKRYPNFWWIELSLFANVFLSGFDGTVTASTYTTIGDEFNSTNTAS</sequence>
<dbReference type="Proteomes" id="UP000290900">
    <property type="component" value="Unassembled WGS sequence"/>
</dbReference>
<dbReference type="STRING" id="13370.A0A448YQM6"/>
<gene>
    <name evidence="1" type="ORF">BRENAR_LOCUS3917</name>
</gene>
<proteinExistence type="predicted"/>
<evidence type="ECO:0000313" key="1">
    <source>
        <dbReference type="EMBL" id="VEU23186.1"/>
    </source>
</evidence>
<protein>
    <submittedName>
        <fullName evidence="1">DEKNAAC104321</fullName>
    </submittedName>
</protein>
<evidence type="ECO:0000313" key="2">
    <source>
        <dbReference type="Proteomes" id="UP000290900"/>
    </source>
</evidence>
<accession>A0A448YQM6</accession>
<reference evidence="1 2" key="1">
    <citation type="submission" date="2018-12" db="EMBL/GenBank/DDBJ databases">
        <authorList>
            <person name="Tiukova I."/>
            <person name="Dainat J."/>
        </authorList>
    </citation>
    <scope>NUCLEOTIDE SEQUENCE [LARGE SCALE GENOMIC DNA]</scope>
</reference>
<dbReference type="OrthoDB" id="6770063at2759"/>